<name>A0A051UF14_9MYCO</name>
<reference evidence="2 3" key="1">
    <citation type="submission" date="2014-04" db="EMBL/GenBank/DDBJ databases">
        <title>The Genome Sequence of Mycobacterium tuberculosis TKK-01-0051.</title>
        <authorList>
            <consortium name="The Broad Institute Genomics Platform"/>
            <consortium name="The Broad Institute Genome Sequencing Center for Infectious Disease"/>
            <person name="Earl A.M."/>
            <person name="Cohen K."/>
            <person name="Pym A."/>
            <person name="Bishai W."/>
            <person name="Maharaj K."/>
            <person name="Desjardins C."/>
            <person name="Abeel T."/>
            <person name="Young S."/>
            <person name="Zeng Q."/>
            <person name="Gargeya S."/>
            <person name="Abouelleil A."/>
            <person name="Alvarado L."/>
            <person name="Chapman S.B."/>
            <person name="Gainer-Dewar J."/>
            <person name="Goldberg J."/>
            <person name="Griggs A."/>
            <person name="Gujja S."/>
            <person name="Hansen M."/>
            <person name="Howarth C."/>
            <person name="Imamovic A."/>
            <person name="Larimer J."/>
            <person name="Murphy C."/>
            <person name="Naylor J."/>
            <person name="Pearson M."/>
            <person name="Poon T.W."/>
            <person name="Priest M."/>
            <person name="Roberts A."/>
            <person name="Saif S."/>
            <person name="Shea T."/>
            <person name="Sykes S."/>
            <person name="Wortman J."/>
            <person name="Nusbaum C."/>
            <person name="Birren B."/>
        </authorList>
    </citation>
    <scope>NUCLEOTIDE SEQUENCE [LARGE SCALE GENOMIC DNA]</scope>
    <source>
        <strain evidence="2 3">TKK-01-0051</strain>
    </source>
</reference>
<keyword evidence="1" id="KW-0812">Transmembrane</keyword>
<feature type="transmembrane region" description="Helical" evidence="1">
    <location>
        <begin position="17"/>
        <end position="37"/>
    </location>
</feature>
<comment type="caution">
    <text evidence="2">The sequence shown here is derived from an EMBL/GenBank/DDBJ whole genome shotgun (WGS) entry which is preliminary data.</text>
</comment>
<feature type="transmembrane region" description="Helical" evidence="1">
    <location>
        <begin position="74"/>
        <end position="99"/>
    </location>
</feature>
<gene>
    <name evidence="2" type="ORF">K875_00364</name>
</gene>
<dbReference type="AlphaFoldDB" id="A0A051UF14"/>
<dbReference type="HOGENOM" id="CLU_2494600_0_0_11"/>
<dbReference type="EMBL" id="JLXW01000002">
    <property type="protein sequence ID" value="KBZ67819.1"/>
    <property type="molecule type" value="Genomic_DNA"/>
</dbReference>
<feature type="transmembrane region" description="Helical" evidence="1">
    <location>
        <begin position="43"/>
        <end position="62"/>
    </location>
</feature>
<organism evidence="2 3">
    <name type="scientific">Mycobacterium [tuberculosis] TKK-01-0051</name>
    <dbReference type="NCBI Taxonomy" id="1324261"/>
    <lineage>
        <taxon>Bacteria</taxon>
        <taxon>Bacillati</taxon>
        <taxon>Actinomycetota</taxon>
        <taxon>Actinomycetes</taxon>
        <taxon>Mycobacteriales</taxon>
        <taxon>Mycobacteriaceae</taxon>
        <taxon>Mycobacterium</taxon>
        <taxon>Mycobacterium avium complex (MAC)</taxon>
    </lineage>
</organism>
<keyword evidence="1" id="KW-0472">Membrane</keyword>
<protein>
    <submittedName>
        <fullName evidence="2">Uncharacterized protein</fullName>
    </submittedName>
</protein>
<dbReference type="Proteomes" id="UP000025947">
    <property type="component" value="Unassembled WGS sequence"/>
</dbReference>
<evidence type="ECO:0000313" key="2">
    <source>
        <dbReference type="EMBL" id="KBZ67819.1"/>
    </source>
</evidence>
<keyword evidence="1" id="KW-1133">Transmembrane helix</keyword>
<sequence>MTDTPLIRTPSSPYGPLTFAVAMAHVFVIDLATWLFVLPMWPFVLVVLPITLVYIGIGAVIARAPGRWGQLGRGMMIGSLSGPLSLLIFIPAFIIAGAIGPL</sequence>
<keyword evidence="3" id="KW-1185">Reference proteome</keyword>
<evidence type="ECO:0000313" key="3">
    <source>
        <dbReference type="Proteomes" id="UP000025947"/>
    </source>
</evidence>
<proteinExistence type="predicted"/>
<dbReference type="PATRIC" id="fig|1324261.3.peg.373"/>
<accession>A0A051UF14</accession>
<evidence type="ECO:0000256" key="1">
    <source>
        <dbReference type="SAM" id="Phobius"/>
    </source>
</evidence>